<name>A0AAN5I1M2_9BILA</name>
<dbReference type="GO" id="GO:0016020">
    <property type="term" value="C:membrane"/>
    <property type="evidence" value="ECO:0007669"/>
    <property type="project" value="InterPro"/>
</dbReference>
<feature type="transmembrane region" description="Helical" evidence="3">
    <location>
        <begin position="155"/>
        <end position="177"/>
    </location>
</feature>
<keyword evidence="3" id="KW-0812">Transmembrane</keyword>
<dbReference type="Pfam" id="PF03125">
    <property type="entry name" value="Sre"/>
    <property type="match status" value="1"/>
</dbReference>
<feature type="region of interest" description="Disordered" evidence="2">
    <location>
        <begin position="460"/>
        <end position="497"/>
    </location>
</feature>
<dbReference type="GO" id="GO:0007606">
    <property type="term" value="P:sensory perception of chemical stimulus"/>
    <property type="evidence" value="ECO:0007669"/>
    <property type="project" value="InterPro"/>
</dbReference>
<accession>A0AAN5I1M2</accession>
<reference evidence="5" key="1">
    <citation type="submission" date="2022-10" db="EMBL/GenBank/DDBJ databases">
        <title>Genome assembly of Pristionchus species.</title>
        <authorList>
            <person name="Yoshida K."/>
            <person name="Sommer R.J."/>
        </authorList>
    </citation>
    <scope>NUCLEOTIDE SEQUENCE [LARGE SCALE GENOMIC DNA]</scope>
    <source>
        <strain evidence="5">RS5460</strain>
    </source>
</reference>
<gene>
    <name evidence="4" type="ORF">PMAYCL1PPCAC_18644</name>
</gene>
<protein>
    <recommendedName>
        <fullName evidence="6">G protein-coupled receptor</fullName>
    </recommendedName>
</protein>
<dbReference type="InterPro" id="IPR004151">
    <property type="entry name" value="7TM_GPCR_serpentine_rcpt_Sre"/>
</dbReference>
<feature type="transmembrane region" description="Helical" evidence="3">
    <location>
        <begin position="183"/>
        <end position="204"/>
    </location>
</feature>
<feature type="transmembrane region" description="Helical" evidence="3">
    <location>
        <begin position="69"/>
        <end position="91"/>
    </location>
</feature>
<feature type="transmembrane region" description="Helical" evidence="3">
    <location>
        <begin position="367"/>
        <end position="386"/>
    </location>
</feature>
<evidence type="ECO:0000313" key="4">
    <source>
        <dbReference type="EMBL" id="GMR48449.1"/>
    </source>
</evidence>
<keyword evidence="3" id="KW-0472">Membrane</keyword>
<feature type="transmembrane region" description="Helical" evidence="3">
    <location>
        <begin position="243"/>
        <end position="263"/>
    </location>
</feature>
<feature type="transmembrane region" description="Helical" evidence="3">
    <location>
        <begin position="398"/>
        <end position="423"/>
    </location>
</feature>
<feature type="compositionally biased region" description="Basic and acidic residues" evidence="2">
    <location>
        <begin position="460"/>
        <end position="479"/>
    </location>
</feature>
<comment type="similarity">
    <text evidence="1">Belongs to the nematode receptor-like protein sre family.</text>
</comment>
<keyword evidence="3" id="KW-1133">Transmembrane helix</keyword>
<feature type="transmembrane region" description="Helical" evidence="3">
    <location>
        <begin position="269"/>
        <end position="295"/>
    </location>
</feature>
<evidence type="ECO:0000256" key="1">
    <source>
        <dbReference type="ARBA" id="ARBA00006803"/>
    </source>
</evidence>
<dbReference type="AlphaFoldDB" id="A0AAN5I1M2"/>
<evidence type="ECO:0000256" key="2">
    <source>
        <dbReference type="SAM" id="MobiDB-lite"/>
    </source>
</evidence>
<keyword evidence="5" id="KW-1185">Reference proteome</keyword>
<evidence type="ECO:0000313" key="5">
    <source>
        <dbReference type="Proteomes" id="UP001328107"/>
    </source>
</evidence>
<dbReference type="PANTHER" id="PTHR23128:SF132">
    <property type="entry name" value="SERPENTINE RECEPTOR, CLASS E (EPSILON)-RELATED"/>
    <property type="match status" value="1"/>
</dbReference>
<organism evidence="4 5">
    <name type="scientific">Pristionchus mayeri</name>
    <dbReference type="NCBI Taxonomy" id="1317129"/>
    <lineage>
        <taxon>Eukaryota</taxon>
        <taxon>Metazoa</taxon>
        <taxon>Ecdysozoa</taxon>
        <taxon>Nematoda</taxon>
        <taxon>Chromadorea</taxon>
        <taxon>Rhabditida</taxon>
        <taxon>Rhabditina</taxon>
        <taxon>Diplogasteromorpha</taxon>
        <taxon>Diplogasteroidea</taxon>
        <taxon>Neodiplogasteridae</taxon>
        <taxon>Pristionchus</taxon>
    </lineage>
</organism>
<sequence>MYHNCNDNRTNHACRFIAIYADLSVIETPQQEFIFILMNSIEGITHIVVTLVVTLSIDTVRHCARFHPNIVRVFLFFISHSFVYSSSRLVIFFFQNQIVEIEGLGKVSYTFLMIFSVLRVYHLYSCVFIFTAFCVERFLATIYLEDYENRRNPTASFLILTTVFVVSVALGMDTTYADPVMSIPVKVIAIAIVTFGSGLASLILQKHNLDHIKVMEKQIHRYRLSTRFQIVENCRAFELLRNVAIVSTLGISLAAVGLLYSLYILSDPAWASIAGVIFDTLNAIVFAAVIILCCFSQPFWRDEFKAKLSNRRPIIVHPSSESIRDSYFADLSKAWNKQREWECRPPGRIPPTRDSPNYSSDRWTHSFTLITLALTLFASLFIMISGGSRFSGRDGLQLIYLLYEITCFSSFFLILVGIAYYGYRTYYLQIQANQLRQQIYSKWLLDRAVALQKLHREVNEDEEMVKAAKEKKKRQDEANPMHQKSIEEEEKFENVSG</sequence>
<dbReference type="Proteomes" id="UP001328107">
    <property type="component" value="Unassembled WGS sequence"/>
</dbReference>
<feature type="transmembrane region" description="Helical" evidence="3">
    <location>
        <begin position="111"/>
        <end position="135"/>
    </location>
</feature>
<evidence type="ECO:0000256" key="3">
    <source>
        <dbReference type="SAM" id="Phobius"/>
    </source>
</evidence>
<dbReference type="PANTHER" id="PTHR23128">
    <property type="entry name" value="SERPENTINE RECEPTOR, CLASS E (EPSILON)-RELATED"/>
    <property type="match status" value="1"/>
</dbReference>
<proteinExistence type="inferred from homology"/>
<dbReference type="EMBL" id="BTRK01000004">
    <property type="protein sequence ID" value="GMR48449.1"/>
    <property type="molecule type" value="Genomic_DNA"/>
</dbReference>
<comment type="caution">
    <text evidence="4">The sequence shown here is derived from an EMBL/GenBank/DDBJ whole genome shotgun (WGS) entry which is preliminary data.</text>
</comment>
<feature type="non-terminal residue" evidence="4">
    <location>
        <position position="497"/>
    </location>
</feature>
<feature type="transmembrane region" description="Helical" evidence="3">
    <location>
        <begin position="33"/>
        <end position="57"/>
    </location>
</feature>
<evidence type="ECO:0008006" key="6">
    <source>
        <dbReference type="Google" id="ProtNLM"/>
    </source>
</evidence>